<feature type="transmembrane region" description="Helical" evidence="6">
    <location>
        <begin position="318"/>
        <end position="336"/>
    </location>
</feature>
<feature type="transmembrane region" description="Helical" evidence="6">
    <location>
        <begin position="204"/>
        <end position="224"/>
    </location>
</feature>
<sequence length="567" mass="61998">MVNQLQNGGGSLDERTPLLPGGGQQDSIMDSQHQHDHSKMEIAHFAPDDPEDPRNWPRWKKWLMIGPILLIDLSVSWAASGYSPASHNFAKDMGVSSEVATLGLSLYVLGLAFGPMSLYLTAGLPGVFSKLTRSQYFGRRPIYIYSYGIFLLFLMATALAPSVGVFLVFRIFSGYFASVTIANFGGTIADLYHAHDTGPAMSLFLWAATCGSPSGFFLLSFVAQTHGWRTVFWALLGMNGSLWAIMSICLLICGETRHSILLAQRVEREHARGNTSLALPAEMQKRGPRELFGVALTRPFRFLATEAIIIFAAVYNGYLYGLSFLFNTAFGLVFGTGHGFDTIGVGLSFLGIAVGISIGPVTNIWQERYYQRKVHEAEGKNVPEARVQMGKVAACSEFSHLSNPHLSPFPLSPLSPFETPLTKPPPAFPISLICFAWTTYPSLPAILPIIFSALWGWSFYTLILMSFTYTEDSYKTYSASALAGIGLIRNLAGAAFPLFARQMFTSLGYQWAGTVLAAAALLMVPIPFVLGRYGWRLRKASKWASAHVDDDGEGEGAEVVEEEAGQA</sequence>
<feature type="transmembrane region" description="Helical" evidence="6">
    <location>
        <begin position="445"/>
        <end position="467"/>
    </location>
</feature>
<dbReference type="InterPro" id="IPR036259">
    <property type="entry name" value="MFS_trans_sf"/>
</dbReference>
<comment type="subcellular location">
    <subcellularLocation>
        <location evidence="1">Membrane</location>
        <topology evidence="1">Multi-pass membrane protein</topology>
    </subcellularLocation>
</comment>
<feature type="transmembrane region" description="Helical" evidence="6">
    <location>
        <begin position="62"/>
        <end position="79"/>
    </location>
</feature>
<dbReference type="SUPFAM" id="SSF103473">
    <property type="entry name" value="MFS general substrate transporter"/>
    <property type="match status" value="2"/>
</dbReference>
<dbReference type="Proteomes" id="UP001492380">
    <property type="component" value="Unassembled WGS sequence"/>
</dbReference>
<reference evidence="7 8" key="1">
    <citation type="submission" date="2024-04" db="EMBL/GenBank/DDBJ databases">
        <title>Phyllosticta paracitricarpa is synonymous to the EU quarantine fungus P. citricarpa based on phylogenomic analyses.</title>
        <authorList>
            <consortium name="Lawrence Berkeley National Laboratory"/>
            <person name="Van Ingen-Buijs V.A."/>
            <person name="Van Westerhoven A.C."/>
            <person name="Haridas S."/>
            <person name="Skiadas P."/>
            <person name="Martin F."/>
            <person name="Groenewald J.Z."/>
            <person name="Crous P.W."/>
            <person name="Seidl M.F."/>
        </authorList>
    </citation>
    <scope>NUCLEOTIDE SEQUENCE [LARGE SCALE GENOMIC DNA]</scope>
    <source>
        <strain evidence="7 8">CBS 123374</strain>
    </source>
</reference>
<comment type="caution">
    <text evidence="7">The sequence shown here is derived from an EMBL/GenBank/DDBJ whole genome shotgun (WGS) entry which is preliminary data.</text>
</comment>
<keyword evidence="2 6" id="KW-0812">Transmembrane</keyword>
<evidence type="ECO:0000313" key="7">
    <source>
        <dbReference type="EMBL" id="KAK8223845.1"/>
    </source>
</evidence>
<accession>A0ABR1YBM8</accession>
<feature type="transmembrane region" description="Helical" evidence="6">
    <location>
        <begin position="511"/>
        <end position="530"/>
    </location>
</feature>
<feature type="region of interest" description="Disordered" evidence="5">
    <location>
        <begin position="548"/>
        <end position="567"/>
    </location>
</feature>
<dbReference type="Gene3D" id="1.20.1250.20">
    <property type="entry name" value="MFS general substrate transporter like domains"/>
    <property type="match status" value="1"/>
</dbReference>
<evidence type="ECO:0000256" key="6">
    <source>
        <dbReference type="SAM" id="Phobius"/>
    </source>
</evidence>
<dbReference type="Pfam" id="PF07690">
    <property type="entry name" value="MFS_1"/>
    <property type="match status" value="1"/>
</dbReference>
<feature type="transmembrane region" description="Helical" evidence="6">
    <location>
        <begin position="99"/>
        <end position="121"/>
    </location>
</feature>
<feature type="compositionally biased region" description="Acidic residues" evidence="5">
    <location>
        <begin position="550"/>
        <end position="567"/>
    </location>
</feature>
<keyword evidence="4 6" id="KW-0472">Membrane</keyword>
<evidence type="ECO:0000313" key="8">
    <source>
        <dbReference type="Proteomes" id="UP001492380"/>
    </source>
</evidence>
<evidence type="ECO:0000256" key="1">
    <source>
        <dbReference type="ARBA" id="ARBA00004141"/>
    </source>
</evidence>
<evidence type="ECO:0000256" key="5">
    <source>
        <dbReference type="SAM" id="MobiDB-lite"/>
    </source>
</evidence>
<feature type="transmembrane region" description="Helical" evidence="6">
    <location>
        <begin position="479"/>
        <end position="499"/>
    </location>
</feature>
<feature type="transmembrane region" description="Helical" evidence="6">
    <location>
        <begin position="142"/>
        <end position="169"/>
    </location>
</feature>
<name>A0ABR1YBM8_9PEZI</name>
<dbReference type="PANTHER" id="PTHR23502:SF24">
    <property type="entry name" value="TRANSPORTER, PUTATIVE-RELATED"/>
    <property type="match status" value="1"/>
</dbReference>
<organism evidence="7 8">
    <name type="scientific">Phyllosticta capitalensis</name>
    <dbReference type="NCBI Taxonomy" id="121624"/>
    <lineage>
        <taxon>Eukaryota</taxon>
        <taxon>Fungi</taxon>
        <taxon>Dikarya</taxon>
        <taxon>Ascomycota</taxon>
        <taxon>Pezizomycotina</taxon>
        <taxon>Dothideomycetes</taxon>
        <taxon>Dothideomycetes incertae sedis</taxon>
        <taxon>Botryosphaeriales</taxon>
        <taxon>Phyllostictaceae</taxon>
        <taxon>Phyllosticta</taxon>
    </lineage>
</organism>
<dbReference type="EMBL" id="JBBWRZ010000013">
    <property type="protein sequence ID" value="KAK8223845.1"/>
    <property type="molecule type" value="Genomic_DNA"/>
</dbReference>
<feature type="transmembrane region" description="Helical" evidence="6">
    <location>
        <begin position="230"/>
        <end position="253"/>
    </location>
</feature>
<feature type="transmembrane region" description="Helical" evidence="6">
    <location>
        <begin position="343"/>
        <end position="365"/>
    </location>
</feature>
<proteinExistence type="predicted"/>
<evidence type="ECO:0000256" key="2">
    <source>
        <dbReference type="ARBA" id="ARBA00022692"/>
    </source>
</evidence>
<feature type="region of interest" description="Disordered" evidence="5">
    <location>
        <begin position="1"/>
        <end position="34"/>
    </location>
</feature>
<keyword evidence="3 6" id="KW-1133">Transmembrane helix</keyword>
<protein>
    <submittedName>
        <fullName evidence="7">MFS multidrug transporter-like protein</fullName>
    </submittedName>
</protein>
<feature type="transmembrane region" description="Helical" evidence="6">
    <location>
        <begin position="175"/>
        <end position="192"/>
    </location>
</feature>
<dbReference type="PANTHER" id="PTHR23502">
    <property type="entry name" value="MAJOR FACILITATOR SUPERFAMILY"/>
    <property type="match status" value="1"/>
</dbReference>
<keyword evidence="8" id="KW-1185">Reference proteome</keyword>
<evidence type="ECO:0000256" key="3">
    <source>
        <dbReference type="ARBA" id="ARBA00022989"/>
    </source>
</evidence>
<dbReference type="InterPro" id="IPR011701">
    <property type="entry name" value="MFS"/>
</dbReference>
<gene>
    <name evidence="7" type="ORF">HDK90DRAFT_544288</name>
</gene>
<evidence type="ECO:0000256" key="4">
    <source>
        <dbReference type="ARBA" id="ARBA00023136"/>
    </source>
</evidence>